<dbReference type="InterPro" id="IPR051266">
    <property type="entry name" value="CLCR"/>
</dbReference>
<dbReference type="Gene3D" id="3.40.50.410">
    <property type="entry name" value="von Willebrand factor, type A domain"/>
    <property type="match status" value="1"/>
</dbReference>
<evidence type="ECO:0000313" key="3">
    <source>
        <dbReference type="Proteomes" id="UP000823388"/>
    </source>
</evidence>
<dbReference type="PANTHER" id="PTHR10579">
    <property type="entry name" value="CALCIUM-ACTIVATED CHLORIDE CHANNEL REGULATOR"/>
    <property type="match status" value="1"/>
</dbReference>
<dbReference type="PROSITE" id="PS50234">
    <property type="entry name" value="VWFA"/>
    <property type="match status" value="1"/>
</dbReference>
<dbReference type="InterPro" id="IPR036465">
    <property type="entry name" value="vWFA_dom_sf"/>
</dbReference>
<dbReference type="SMART" id="SM00327">
    <property type="entry name" value="VWA"/>
    <property type="match status" value="1"/>
</dbReference>
<dbReference type="EMBL" id="CM029041">
    <property type="protein sequence ID" value="KAG2623386.1"/>
    <property type="molecule type" value="Genomic_DNA"/>
</dbReference>
<dbReference type="Pfam" id="PF00092">
    <property type="entry name" value="VWA"/>
    <property type="match status" value="1"/>
</dbReference>
<protein>
    <recommendedName>
        <fullName evidence="1">VWFA domain-containing protein</fullName>
    </recommendedName>
</protein>
<evidence type="ECO:0000259" key="1">
    <source>
        <dbReference type="PROSITE" id="PS50234"/>
    </source>
</evidence>
<dbReference type="AlphaFoldDB" id="A0A8T0UQI2"/>
<sequence>MAFNDDEKPPTSNTGSKRGLVRIKPVKYLLKDDAALTADTVTAEVEINATSSTTIREGLDLVAVLDLSGRMDGEKMDSMNKAMAFVIMKLTPVDRLSIVTFSDEATRLSPLRCMTPAAQNDLKALIDGLRASGGTNTNIQAGLETGLAVIADRVNTKGRTANIFLISGGRQTSGDARQVDPGQVGIYTFGLGSRDDTEHQLMSDIAKKSPGGSFSSVPADGPSEVSLPFSQLLGGLLTVVAQDVELRITPKTEEGDVDTLVVAPSAEYTQATDARTGVITVKFGALFAGEGRRVVMTLALKDVSATLSEEYDAAIADVDLSFSAQGKPRDPQIPQEMQTIKPSRSQGRQRYVARGVVGKDGILWMRYSIRRKAAPAAAGGDDEDVKQETVANPLSNAVAKILNTST</sequence>
<comment type="caution">
    <text evidence="2">The sequence shown here is derived from an EMBL/GenBank/DDBJ whole genome shotgun (WGS) entry which is preliminary data.</text>
</comment>
<feature type="domain" description="VWFA" evidence="1">
    <location>
        <begin position="60"/>
        <end position="236"/>
    </location>
</feature>
<evidence type="ECO:0000313" key="2">
    <source>
        <dbReference type="EMBL" id="KAG2623386.1"/>
    </source>
</evidence>
<reference evidence="2" key="1">
    <citation type="submission" date="2020-05" db="EMBL/GenBank/DDBJ databases">
        <title>WGS assembly of Panicum virgatum.</title>
        <authorList>
            <person name="Lovell J.T."/>
            <person name="Jenkins J."/>
            <person name="Shu S."/>
            <person name="Juenger T.E."/>
            <person name="Schmutz J."/>
        </authorList>
    </citation>
    <scope>NUCLEOTIDE SEQUENCE</scope>
    <source>
        <strain evidence="2">AP13</strain>
    </source>
</reference>
<accession>A0A8T0UQI2</accession>
<organism evidence="2 3">
    <name type="scientific">Panicum virgatum</name>
    <name type="common">Blackwell switchgrass</name>
    <dbReference type="NCBI Taxonomy" id="38727"/>
    <lineage>
        <taxon>Eukaryota</taxon>
        <taxon>Viridiplantae</taxon>
        <taxon>Streptophyta</taxon>
        <taxon>Embryophyta</taxon>
        <taxon>Tracheophyta</taxon>
        <taxon>Spermatophyta</taxon>
        <taxon>Magnoliopsida</taxon>
        <taxon>Liliopsida</taxon>
        <taxon>Poales</taxon>
        <taxon>Poaceae</taxon>
        <taxon>PACMAD clade</taxon>
        <taxon>Panicoideae</taxon>
        <taxon>Panicodae</taxon>
        <taxon>Paniceae</taxon>
        <taxon>Panicinae</taxon>
        <taxon>Panicum</taxon>
        <taxon>Panicum sect. Hiantes</taxon>
    </lineage>
</organism>
<dbReference type="SUPFAM" id="SSF53300">
    <property type="entry name" value="vWA-like"/>
    <property type="match status" value="1"/>
</dbReference>
<dbReference type="Proteomes" id="UP000823388">
    <property type="component" value="Chromosome 3K"/>
</dbReference>
<proteinExistence type="predicted"/>
<gene>
    <name evidence="2" type="ORF">PVAP13_3KG057900</name>
</gene>
<dbReference type="InterPro" id="IPR002035">
    <property type="entry name" value="VWF_A"/>
</dbReference>
<name>A0A8T0UQI2_PANVG</name>
<dbReference type="OrthoDB" id="687730at2759"/>
<keyword evidence="3" id="KW-1185">Reference proteome</keyword>
<dbReference type="PANTHER" id="PTHR10579:SF125">
    <property type="entry name" value="VWFA DOMAIN-CONTAINING PROTEIN"/>
    <property type="match status" value="1"/>
</dbReference>